<evidence type="ECO:0008006" key="3">
    <source>
        <dbReference type="Google" id="ProtNLM"/>
    </source>
</evidence>
<name>A0A443KEB8_9RHOB</name>
<protein>
    <recommendedName>
        <fullName evidence="3">4-oxalocrotonate tautomerase</fullName>
    </recommendedName>
</protein>
<evidence type="ECO:0000313" key="1">
    <source>
        <dbReference type="EMBL" id="RWR31140.1"/>
    </source>
</evidence>
<gene>
    <name evidence="1" type="ORF">D2T31_05455</name>
</gene>
<proteinExistence type="predicted"/>
<dbReference type="Gene3D" id="3.30.429.10">
    <property type="entry name" value="Macrophage Migration Inhibitory Factor"/>
    <property type="match status" value="2"/>
</dbReference>
<comment type="caution">
    <text evidence="1">The sequence shown here is derived from an EMBL/GenBank/DDBJ whole genome shotgun (WGS) entry which is preliminary data.</text>
</comment>
<accession>A0A443KEB8</accession>
<dbReference type="Proteomes" id="UP000285295">
    <property type="component" value="Unassembled WGS sequence"/>
</dbReference>
<dbReference type="EMBL" id="SAUX01000005">
    <property type="protein sequence ID" value="RWR31140.1"/>
    <property type="molecule type" value="Genomic_DNA"/>
</dbReference>
<organism evidence="1 2">
    <name type="scientific">Paenirhodobacter populi</name>
    <dbReference type="NCBI Taxonomy" id="2306993"/>
    <lineage>
        <taxon>Bacteria</taxon>
        <taxon>Pseudomonadati</taxon>
        <taxon>Pseudomonadota</taxon>
        <taxon>Alphaproteobacteria</taxon>
        <taxon>Rhodobacterales</taxon>
        <taxon>Rhodobacter group</taxon>
        <taxon>Paenirhodobacter</taxon>
    </lineage>
</organism>
<reference evidence="1 2" key="2">
    <citation type="submission" date="2019-01" db="EMBL/GenBank/DDBJ databases">
        <authorList>
            <person name="Li Y."/>
        </authorList>
    </citation>
    <scope>NUCLEOTIDE SEQUENCE [LARGE SCALE GENOMIC DNA]</scope>
    <source>
        <strain evidence="1 2">D19-10-3-21</strain>
    </source>
</reference>
<dbReference type="PANTHER" id="PTHR35530:SF1">
    <property type="entry name" value="2-HYDROXYMUCONATE TAUTOMERASE"/>
    <property type="match status" value="1"/>
</dbReference>
<sequence>MPFARLTLIPAQSSDVIQRLTDDLTTLIAGDLGKRHELTAVLVETPDPARWTIGAAAYEVAAHLEVCVTAGTNTDAEKRSFVGNAIHLLRQAMPTLATATYVVVKELPATNWGYDGETQAARAMAGR</sequence>
<dbReference type="AlphaFoldDB" id="A0A443KEB8"/>
<evidence type="ECO:0000313" key="2">
    <source>
        <dbReference type="Proteomes" id="UP000285295"/>
    </source>
</evidence>
<dbReference type="SUPFAM" id="SSF55331">
    <property type="entry name" value="Tautomerase/MIF"/>
    <property type="match status" value="1"/>
</dbReference>
<dbReference type="InterPro" id="IPR014347">
    <property type="entry name" value="Tautomerase/MIF_sf"/>
</dbReference>
<dbReference type="PANTHER" id="PTHR35530">
    <property type="entry name" value="TAUTOMERASE-RELATED"/>
    <property type="match status" value="1"/>
</dbReference>
<reference evidence="1 2" key="1">
    <citation type="submission" date="2019-01" db="EMBL/GenBank/DDBJ databases">
        <title>Sinorhodobacter populi sp. nov. isolated from the symptomatic bark tissue of Populus euramericana canker.</title>
        <authorList>
            <person name="Xu G."/>
        </authorList>
    </citation>
    <scope>NUCLEOTIDE SEQUENCE [LARGE SCALE GENOMIC DNA]</scope>
    <source>
        <strain evidence="1 2">D19-10-3-21</strain>
    </source>
</reference>
<dbReference type="RefSeq" id="WP_128236684.1">
    <property type="nucleotide sequence ID" value="NZ_SAUX01000005.1"/>
</dbReference>
<dbReference type="OrthoDB" id="9799841at2"/>